<dbReference type="InterPro" id="IPR035965">
    <property type="entry name" value="PAS-like_dom_sf"/>
</dbReference>
<dbReference type="CDD" id="cd00009">
    <property type="entry name" value="AAA"/>
    <property type="match status" value="1"/>
</dbReference>
<feature type="domain" description="PAS" evidence="7">
    <location>
        <begin position="2"/>
        <end position="51"/>
    </location>
</feature>
<dbReference type="GO" id="GO:0005524">
    <property type="term" value="F:ATP binding"/>
    <property type="evidence" value="ECO:0007669"/>
    <property type="project" value="UniProtKB-KW"/>
</dbReference>
<dbReference type="InterPro" id="IPR025662">
    <property type="entry name" value="Sigma_54_int_dom_ATP-bd_1"/>
</dbReference>
<dbReference type="Gene3D" id="1.10.10.60">
    <property type="entry name" value="Homeodomain-like"/>
    <property type="match status" value="1"/>
</dbReference>
<keyword evidence="1" id="KW-0547">Nucleotide-binding</keyword>
<dbReference type="InterPro" id="IPR058031">
    <property type="entry name" value="AAA_lid_NorR"/>
</dbReference>
<evidence type="ECO:0000259" key="7">
    <source>
        <dbReference type="PROSITE" id="PS50112"/>
    </source>
</evidence>
<proteinExistence type="predicted"/>
<dbReference type="SMART" id="SM00091">
    <property type="entry name" value="PAS"/>
    <property type="match status" value="1"/>
</dbReference>
<evidence type="ECO:0000313" key="8">
    <source>
        <dbReference type="EMBL" id="KUG04626.1"/>
    </source>
</evidence>
<protein>
    <submittedName>
        <fullName evidence="8">Two component, sigma54 specific, transcriptional regulator, fis family</fullName>
    </submittedName>
</protein>
<dbReference type="Pfam" id="PF02954">
    <property type="entry name" value="HTH_8"/>
    <property type="match status" value="1"/>
</dbReference>
<dbReference type="SMART" id="SM00382">
    <property type="entry name" value="AAA"/>
    <property type="match status" value="1"/>
</dbReference>
<feature type="domain" description="Sigma-54 factor interaction" evidence="6">
    <location>
        <begin position="140"/>
        <end position="371"/>
    </location>
</feature>
<dbReference type="PROSITE" id="PS00676">
    <property type="entry name" value="SIGMA54_INTERACT_2"/>
    <property type="match status" value="1"/>
</dbReference>
<dbReference type="InterPro" id="IPR025943">
    <property type="entry name" value="Sigma_54_int_dom_ATP-bd_2"/>
</dbReference>
<dbReference type="FunFam" id="3.40.50.300:FF:000006">
    <property type="entry name" value="DNA-binding transcriptional regulator NtrC"/>
    <property type="match status" value="1"/>
</dbReference>
<dbReference type="PROSITE" id="PS50112">
    <property type="entry name" value="PAS"/>
    <property type="match status" value="1"/>
</dbReference>
<dbReference type="SUPFAM" id="SSF52540">
    <property type="entry name" value="P-loop containing nucleoside triphosphate hydrolases"/>
    <property type="match status" value="1"/>
</dbReference>
<dbReference type="PROSITE" id="PS00688">
    <property type="entry name" value="SIGMA54_INTERACT_3"/>
    <property type="match status" value="1"/>
</dbReference>
<dbReference type="InterPro" id="IPR000014">
    <property type="entry name" value="PAS"/>
</dbReference>
<dbReference type="CDD" id="cd00130">
    <property type="entry name" value="PAS"/>
    <property type="match status" value="1"/>
</dbReference>
<evidence type="ECO:0000256" key="3">
    <source>
        <dbReference type="ARBA" id="ARBA00023015"/>
    </source>
</evidence>
<comment type="caution">
    <text evidence="8">The sequence shown here is derived from an EMBL/GenBank/DDBJ whole genome shotgun (WGS) entry which is preliminary data.</text>
</comment>
<dbReference type="GO" id="GO:0006355">
    <property type="term" value="P:regulation of DNA-templated transcription"/>
    <property type="evidence" value="ECO:0007669"/>
    <property type="project" value="InterPro"/>
</dbReference>
<dbReference type="Gene3D" id="3.30.450.20">
    <property type="entry name" value="PAS domain"/>
    <property type="match status" value="1"/>
</dbReference>
<name>A0A0W8E7P4_9ZZZZ</name>
<dbReference type="AlphaFoldDB" id="A0A0W8E7P4"/>
<evidence type="ECO:0000256" key="4">
    <source>
        <dbReference type="ARBA" id="ARBA00023125"/>
    </source>
</evidence>
<reference evidence="8" key="1">
    <citation type="journal article" date="2015" name="Proc. Natl. Acad. Sci. U.S.A.">
        <title>Networks of energetic and metabolic interactions define dynamics in microbial communities.</title>
        <authorList>
            <person name="Embree M."/>
            <person name="Liu J.K."/>
            <person name="Al-Bassam M.M."/>
            <person name="Zengler K."/>
        </authorList>
    </citation>
    <scope>NUCLEOTIDE SEQUENCE</scope>
</reference>
<dbReference type="InterPro" id="IPR025944">
    <property type="entry name" value="Sigma_54_int_dom_CS"/>
</dbReference>
<dbReference type="PANTHER" id="PTHR32071">
    <property type="entry name" value="TRANSCRIPTIONAL REGULATORY PROTEIN"/>
    <property type="match status" value="1"/>
</dbReference>
<dbReference type="Pfam" id="PF00158">
    <property type="entry name" value="Sigma54_activat"/>
    <property type="match status" value="1"/>
</dbReference>
<dbReference type="NCBIfam" id="TIGR00229">
    <property type="entry name" value="sensory_box"/>
    <property type="match status" value="1"/>
</dbReference>
<accession>A0A0W8E7P4</accession>
<dbReference type="InterPro" id="IPR003593">
    <property type="entry name" value="AAA+_ATPase"/>
</dbReference>
<dbReference type="EMBL" id="LNQE01001844">
    <property type="protein sequence ID" value="KUG04626.1"/>
    <property type="molecule type" value="Genomic_DNA"/>
</dbReference>
<evidence type="ECO:0000256" key="1">
    <source>
        <dbReference type="ARBA" id="ARBA00022741"/>
    </source>
</evidence>
<evidence type="ECO:0000256" key="5">
    <source>
        <dbReference type="ARBA" id="ARBA00023163"/>
    </source>
</evidence>
<dbReference type="InterPro" id="IPR002078">
    <property type="entry name" value="Sigma_54_int"/>
</dbReference>
<dbReference type="PROSITE" id="PS50045">
    <property type="entry name" value="SIGMA54_INTERACT_4"/>
    <property type="match status" value="1"/>
</dbReference>
<gene>
    <name evidence="8" type="ORF">ASZ90_017987</name>
</gene>
<keyword evidence="2" id="KW-0067">ATP-binding</keyword>
<dbReference type="Pfam" id="PF25601">
    <property type="entry name" value="AAA_lid_14"/>
    <property type="match status" value="1"/>
</dbReference>
<keyword evidence="5" id="KW-0804">Transcription</keyword>
<dbReference type="Gene3D" id="1.10.8.60">
    <property type="match status" value="1"/>
</dbReference>
<keyword evidence="4" id="KW-0238">DNA-binding</keyword>
<evidence type="ECO:0000259" key="6">
    <source>
        <dbReference type="PROSITE" id="PS50045"/>
    </source>
</evidence>
<dbReference type="Gene3D" id="3.40.50.300">
    <property type="entry name" value="P-loop containing nucleotide triphosphate hydrolases"/>
    <property type="match status" value="1"/>
</dbReference>
<dbReference type="PROSITE" id="PS00675">
    <property type="entry name" value="SIGMA54_INTERACT_1"/>
    <property type="match status" value="1"/>
</dbReference>
<dbReference type="SUPFAM" id="SSF55785">
    <property type="entry name" value="PYP-like sensor domain (PAS domain)"/>
    <property type="match status" value="1"/>
</dbReference>
<sequence>MNWEMLELLFEQNRYMAVIFLDQDGIIKYLNETYLEILNLSRDQVVGKHVLEITPHSRAYITLQTGKAKVGYEWIVNGHHTLGTALPIFEGDQVIGVFGYTMFLDLWDGKNILDEILSNLNLYKDEVHRLHSAAYKFEDIHCESKAMTDIIILARQVANHPLTTVLISGESGTGKELFAHAIHNASRRYNRPFVRVNCAAIPENLLESELFGYEEGAYTGAKKGGKLGKFELADKGTIFLDEIAEVPLNMQSKLLFVLQEQVVERLGGVNPTKINVRVIAATNRDLEKMVRTGSFRQDLYYRLNVVHINIPPLRDRVEDIRLITPHIISNLSERLNIKERKIDDQALQMLCKYTWPGNVRELENVLERSLIIAEMDGSRILSARHINIPDDKFDLINLSEEKSLKSMLDEYEKKLLAKTLEKCQFDVPLAARQLNMDPSSLYRKLRKYRIMIKRECSIH</sequence>
<dbReference type="SUPFAM" id="SSF46689">
    <property type="entry name" value="Homeodomain-like"/>
    <property type="match status" value="1"/>
</dbReference>
<dbReference type="InterPro" id="IPR009057">
    <property type="entry name" value="Homeodomain-like_sf"/>
</dbReference>
<dbReference type="PANTHER" id="PTHR32071:SF57">
    <property type="entry name" value="C4-DICARBOXYLATE TRANSPORT TRANSCRIPTIONAL REGULATORY PROTEIN DCTD"/>
    <property type="match status" value="1"/>
</dbReference>
<evidence type="ECO:0000256" key="2">
    <source>
        <dbReference type="ARBA" id="ARBA00022840"/>
    </source>
</evidence>
<organism evidence="8">
    <name type="scientific">hydrocarbon metagenome</name>
    <dbReference type="NCBI Taxonomy" id="938273"/>
    <lineage>
        <taxon>unclassified sequences</taxon>
        <taxon>metagenomes</taxon>
        <taxon>ecological metagenomes</taxon>
    </lineage>
</organism>
<dbReference type="GO" id="GO:0043565">
    <property type="term" value="F:sequence-specific DNA binding"/>
    <property type="evidence" value="ECO:0007669"/>
    <property type="project" value="InterPro"/>
</dbReference>
<dbReference type="InterPro" id="IPR027417">
    <property type="entry name" value="P-loop_NTPase"/>
</dbReference>
<keyword evidence="3" id="KW-0805">Transcription regulation</keyword>
<dbReference type="InterPro" id="IPR002197">
    <property type="entry name" value="HTH_Fis"/>
</dbReference>